<evidence type="ECO:0000313" key="6">
    <source>
        <dbReference type="Proteomes" id="UP001497444"/>
    </source>
</evidence>
<dbReference type="Proteomes" id="UP001497444">
    <property type="component" value="Chromosome 8"/>
</dbReference>
<organism evidence="5 6">
    <name type="scientific">Sphagnum jensenii</name>
    <dbReference type="NCBI Taxonomy" id="128206"/>
    <lineage>
        <taxon>Eukaryota</taxon>
        <taxon>Viridiplantae</taxon>
        <taxon>Streptophyta</taxon>
        <taxon>Embryophyta</taxon>
        <taxon>Bryophyta</taxon>
        <taxon>Sphagnophytina</taxon>
        <taxon>Sphagnopsida</taxon>
        <taxon>Sphagnales</taxon>
        <taxon>Sphagnaceae</taxon>
        <taxon>Sphagnum</taxon>
    </lineage>
</organism>
<sequence>MHHSQPLYRCGLEEHWRRQIGDLQPNSFARVIGGCEDFIKRLKLDATLEGHDGCVNTVHFNSTGETLVSGSDDKEIVLWNWAVERKRLSYASGHDGNVFQARMMPYSDDRVIISCAADGQVRYGQVLEGGQVETKKLAKHRGRAHKLAVEPGSSRIFYSCGEDGVVRQFDLRTEKTTNMFVCHGFRSHGSKHRRNIVRLNAIVTNPRNSNHFAVGGLDEFARVYDIRRIMRSASEHDDQPVDTFTPKHLLGTGQVHITCVAFSQQEELLVSYNDELIYLFDKEMGLGSNPIDNSSQGTAAGRIDNNVIGPHPKLPEPQVYEGHRNAKTVKGVNFFGPNTEYVVSGSDCGRIFIWKKMGGKLIALMQGDSQVVNCLEPHPHATILATSGIDSAIKVWAPTADRILPLPEDAERVMATNKRRRENRSHISLTPDILRHVLRFRRLQSQSEADNLYVSEAFDEDLDLDLDMDDDEEEEEEEEEEMDSHEESSGSEGSANPRDCFIS</sequence>
<evidence type="ECO:0000256" key="2">
    <source>
        <dbReference type="ARBA" id="ARBA00022737"/>
    </source>
</evidence>
<dbReference type="InterPro" id="IPR015943">
    <property type="entry name" value="WD40/YVTN_repeat-like_dom_sf"/>
</dbReference>
<dbReference type="PROSITE" id="PS50294">
    <property type="entry name" value="WD_REPEATS_REGION"/>
    <property type="match status" value="2"/>
</dbReference>
<feature type="repeat" description="WD" evidence="3">
    <location>
        <begin position="48"/>
        <end position="80"/>
    </location>
</feature>
<gene>
    <name evidence="5" type="ORF">CSSPJE1EN1_LOCUS22720</name>
</gene>
<dbReference type="Gene3D" id="2.130.10.10">
    <property type="entry name" value="YVTN repeat-like/Quinoprotein amine dehydrogenase"/>
    <property type="match status" value="1"/>
</dbReference>
<dbReference type="PANTHER" id="PTHR15574:SF21">
    <property type="entry name" value="DDB1- AND CUL4-ASSOCIATED FACTOR 8"/>
    <property type="match status" value="1"/>
</dbReference>
<keyword evidence="6" id="KW-1185">Reference proteome</keyword>
<keyword evidence="1 3" id="KW-0853">WD repeat</keyword>
<evidence type="ECO:0008006" key="7">
    <source>
        <dbReference type="Google" id="ProtNLM"/>
    </source>
</evidence>
<evidence type="ECO:0000256" key="3">
    <source>
        <dbReference type="PROSITE-ProRule" id="PRU00221"/>
    </source>
</evidence>
<dbReference type="PANTHER" id="PTHR15574">
    <property type="entry name" value="WD REPEAT DOMAIN-CONTAINING FAMILY"/>
    <property type="match status" value="1"/>
</dbReference>
<dbReference type="PROSITE" id="PS50082">
    <property type="entry name" value="WD_REPEATS_2"/>
    <property type="match status" value="2"/>
</dbReference>
<feature type="region of interest" description="Disordered" evidence="4">
    <location>
        <begin position="458"/>
        <end position="503"/>
    </location>
</feature>
<dbReference type="InterPro" id="IPR036322">
    <property type="entry name" value="WD40_repeat_dom_sf"/>
</dbReference>
<dbReference type="InterPro" id="IPR045151">
    <property type="entry name" value="DCAF8"/>
</dbReference>
<proteinExistence type="predicted"/>
<feature type="repeat" description="WD" evidence="3">
    <location>
        <begin position="365"/>
        <end position="396"/>
    </location>
</feature>
<evidence type="ECO:0000313" key="5">
    <source>
        <dbReference type="EMBL" id="CAK9277242.1"/>
    </source>
</evidence>
<evidence type="ECO:0000256" key="4">
    <source>
        <dbReference type="SAM" id="MobiDB-lite"/>
    </source>
</evidence>
<name>A0ABP0XI47_9BRYO</name>
<protein>
    <recommendedName>
        <fullName evidence="7">DDB1- and CUL4-associated factor 8</fullName>
    </recommendedName>
</protein>
<dbReference type="SUPFAM" id="SSF50978">
    <property type="entry name" value="WD40 repeat-like"/>
    <property type="match status" value="1"/>
</dbReference>
<feature type="compositionally biased region" description="Acidic residues" evidence="4">
    <location>
        <begin position="458"/>
        <end position="484"/>
    </location>
</feature>
<dbReference type="EMBL" id="OZ020103">
    <property type="protein sequence ID" value="CAK9277242.1"/>
    <property type="molecule type" value="Genomic_DNA"/>
</dbReference>
<dbReference type="Pfam" id="PF00400">
    <property type="entry name" value="WD40"/>
    <property type="match status" value="3"/>
</dbReference>
<dbReference type="SMART" id="SM00320">
    <property type="entry name" value="WD40"/>
    <property type="match status" value="7"/>
</dbReference>
<dbReference type="InterPro" id="IPR001680">
    <property type="entry name" value="WD40_rpt"/>
</dbReference>
<accession>A0ABP0XI47</accession>
<evidence type="ECO:0000256" key="1">
    <source>
        <dbReference type="ARBA" id="ARBA00022574"/>
    </source>
</evidence>
<keyword evidence="2" id="KW-0677">Repeat</keyword>
<reference evidence="5" key="1">
    <citation type="submission" date="2024-02" db="EMBL/GenBank/DDBJ databases">
        <authorList>
            <consortium name="ELIXIR-Norway"/>
            <consortium name="Elixir Norway"/>
        </authorList>
    </citation>
    <scope>NUCLEOTIDE SEQUENCE</scope>
</reference>